<comment type="subcellular location">
    <subcellularLocation>
        <location evidence="1">Cell membrane</location>
        <topology evidence="1">Multi-pass membrane protein</topology>
    </subcellularLocation>
</comment>
<evidence type="ECO:0000256" key="2">
    <source>
        <dbReference type="ARBA" id="ARBA00006228"/>
    </source>
</evidence>
<evidence type="ECO:0000256" key="3">
    <source>
        <dbReference type="ARBA" id="ARBA00022449"/>
    </source>
</evidence>
<keyword evidence="3" id="KW-0050">Antiport</keyword>
<gene>
    <name evidence="9" type="primary">mrpE</name>
    <name evidence="9" type="ORF">GCM10007362_24710</name>
</gene>
<protein>
    <submittedName>
        <fullName evidence="9">Na(+)/H(+) antiporter subunit E</fullName>
    </submittedName>
</protein>
<keyword evidence="4" id="KW-1003">Cell membrane</keyword>
<evidence type="ECO:0000256" key="8">
    <source>
        <dbReference type="SAM" id="Phobius"/>
    </source>
</evidence>
<keyword evidence="6 8" id="KW-1133">Transmembrane helix</keyword>
<organism evidence="9 10">
    <name type="scientific">Saccharibacillus endophyticus</name>
    <dbReference type="NCBI Taxonomy" id="2060666"/>
    <lineage>
        <taxon>Bacteria</taxon>
        <taxon>Bacillati</taxon>
        <taxon>Bacillota</taxon>
        <taxon>Bacilli</taxon>
        <taxon>Bacillales</taxon>
        <taxon>Paenibacillaceae</taxon>
        <taxon>Saccharibacillus</taxon>
    </lineage>
</organism>
<evidence type="ECO:0000256" key="4">
    <source>
        <dbReference type="ARBA" id="ARBA00022475"/>
    </source>
</evidence>
<dbReference type="PIRSF" id="PIRSF019239">
    <property type="entry name" value="MrpE"/>
    <property type="match status" value="1"/>
</dbReference>
<dbReference type="Pfam" id="PF01899">
    <property type="entry name" value="MNHE"/>
    <property type="match status" value="1"/>
</dbReference>
<comment type="similarity">
    <text evidence="2">Belongs to the CPA3 antiporters (TC 2.A.63) subunit E family.</text>
</comment>
<feature type="transmembrane region" description="Helical" evidence="8">
    <location>
        <begin position="20"/>
        <end position="41"/>
    </location>
</feature>
<evidence type="ECO:0000313" key="10">
    <source>
        <dbReference type="Proteomes" id="UP000605427"/>
    </source>
</evidence>
<dbReference type="PANTHER" id="PTHR34584:SF1">
    <property type="entry name" value="NA(+)_H(+) ANTIPORTER SUBUNIT E1"/>
    <property type="match status" value="1"/>
</dbReference>
<dbReference type="EMBL" id="BMDD01000003">
    <property type="protein sequence ID" value="GGH78833.1"/>
    <property type="molecule type" value="Genomic_DNA"/>
</dbReference>
<evidence type="ECO:0000256" key="1">
    <source>
        <dbReference type="ARBA" id="ARBA00004651"/>
    </source>
</evidence>
<comment type="caution">
    <text evidence="9">The sequence shown here is derived from an EMBL/GenBank/DDBJ whole genome shotgun (WGS) entry which is preliminary data.</text>
</comment>
<dbReference type="Proteomes" id="UP000605427">
    <property type="component" value="Unassembled WGS sequence"/>
</dbReference>
<keyword evidence="3" id="KW-0813">Transport</keyword>
<keyword evidence="7 8" id="KW-0472">Membrane</keyword>
<sequence>MPFQILLNLMIALVWMALNGNWSASGFIVGYVLGIGVLYVVRKFRPEPFYMTKVWAVLKLVILLLRELLVSSFEVMGHILRPKLDMHPGIFEYRTELSSDWEVTILSCLICLTPGTLTLEVSDDNRTLYIHALDISDVGEMSDKIRATFEKAIMEVTRS</sequence>
<evidence type="ECO:0000256" key="7">
    <source>
        <dbReference type="ARBA" id="ARBA00023136"/>
    </source>
</evidence>
<proteinExistence type="inferred from homology"/>
<dbReference type="InterPro" id="IPR002758">
    <property type="entry name" value="Cation_antiport_E"/>
</dbReference>
<feature type="transmembrane region" description="Helical" evidence="8">
    <location>
        <begin position="53"/>
        <end position="73"/>
    </location>
</feature>
<accession>A0ABQ1ZVN5</accession>
<dbReference type="PANTHER" id="PTHR34584">
    <property type="entry name" value="NA(+)/H(+) ANTIPORTER SUBUNIT E1"/>
    <property type="match status" value="1"/>
</dbReference>
<dbReference type="RefSeq" id="WP_037291152.1">
    <property type="nucleotide sequence ID" value="NZ_BMDD01000003.1"/>
</dbReference>
<evidence type="ECO:0000256" key="5">
    <source>
        <dbReference type="ARBA" id="ARBA00022692"/>
    </source>
</evidence>
<keyword evidence="5 8" id="KW-0812">Transmembrane</keyword>
<reference evidence="10" key="1">
    <citation type="journal article" date="2019" name="Int. J. Syst. Evol. Microbiol.">
        <title>The Global Catalogue of Microorganisms (GCM) 10K type strain sequencing project: providing services to taxonomists for standard genome sequencing and annotation.</title>
        <authorList>
            <consortium name="The Broad Institute Genomics Platform"/>
            <consortium name="The Broad Institute Genome Sequencing Center for Infectious Disease"/>
            <person name="Wu L."/>
            <person name="Ma J."/>
        </authorList>
    </citation>
    <scope>NUCLEOTIDE SEQUENCE [LARGE SCALE GENOMIC DNA]</scope>
    <source>
        <strain evidence="10">CCM 8702</strain>
    </source>
</reference>
<name>A0ABQ1ZVN5_9BACL</name>
<keyword evidence="10" id="KW-1185">Reference proteome</keyword>
<evidence type="ECO:0000256" key="6">
    <source>
        <dbReference type="ARBA" id="ARBA00022989"/>
    </source>
</evidence>
<evidence type="ECO:0000313" key="9">
    <source>
        <dbReference type="EMBL" id="GGH78833.1"/>
    </source>
</evidence>